<evidence type="ECO:0000256" key="2">
    <source>
        <dbReference type="SAM" id="SignalP"/>
    </source>
</evidence>
<evidence type="ECO:0000256" key="1">
    <source>
        <dbReference type="SAM" id="Phobius"/>
    </source>
</evidence>
<organism evidence="3">
    <name type="scientific">Anopheles braziliensis</name>
    <dbReference type="NCBI Taxonomy" id="58242"/>
    <lineage>
        <taxon>Eukaryota</taxon>
        <taxon>Metazoa</taxon>
        <taxon>Ecdysozoa</taxon>
        <taxon>Arthropoda</taxon>
        <taxon>Hexapoda</taxon>
        <taxon>Insecta</taxon>
        <taxon>Pterygota</taxon>
        <taxon>Neoptera</taxon>
        <taxon>Endopterygota</taxon>
        <taxon>Diptera</taxon>
        <taxon>Nematocera</taxon>
        <taxon>Culicoidea</taxon>
        <taxon>Culicidae</taxon>
        <taxon>Anophelinae</taxon>
        <taxon>Anopheles</taxon>
    </lineage>
</organism>
<accession>A0A2M3ZUQ3</accession>
<evidence type="ECO:0000313" key="3">
    <source>
        <dbReference type="EMBL" id="MBW32241.1"/>
    </source>
</evidence>
<feature type="signal peptide" evidence="2">
    <location>
        <begin position="1"/>
        <end position="18"/>
    </location>
</feature>
<reference evidence="3" key="1">
    <citation type="submission" date="2018-01" db="EMBL/GenBank/DDBJ databases">
        <title>An insight into the sialome of Amazonian anophelines.</title>
        <authorList>
            <person name="Ribeiro J.M."/>
            <person name="Scarpassa V."/>
            <person name="Calvo E."/>
        </authorList>
    </citation>
    <scope>NUCLEOTIDE SEQUENCE</scope>
    <source>
        <tissue evidence="3">Salivary glands</tissue>
    </source>
</reference>
<keyword evidence="1" id="KW-1133">Transmembrane helix</keyword>
<keyword evidence="2" id="KW-0732">Signal</keyword>
<protein>
    <submittedName>
        <fullName evidence="3">Putative secreted peptide</fullName>
    </submittedName>
</protein>
<proteinExistence type="predicted"/>
<dbReference type="EMBL" id="GGFM01011490">
    <property type="protein sequence ID" value="MBW32241.1"/>
    <property type="molecule type" value="Transcribed_RNA"/>
</dbReference>
<feature type="transmembrane region" description="Helical" evidence="1">
    <location>
        <begin position="34"/>
        <end position="53"/>
    </location>
</feature>
<name>A0A2M3ZUQ3_9DIPT</name>
<dbReference type="AlphaFoldDB" id="A0A2M3ZUQ3"/>
<sequence>MMGWVGVMVVISVPFTEGSTVPRMVWYHVSSTTGTLRVIFTIRLGVIFLVIVAKVSTSGNNSPVLVVGSLVLFGNCSACSRI</sequence>
<keyword evidence="1" id="KW-0472">Membrane</keyword>
<feature type="chain" id="PRO_5014901906" evidence="2">
    <location>
        <begin position="19"/>
        <end position="82"/>
    </location>
</feature>
<keyword evidence="1" id="KW-0812">Transmembrane</keyword>